<dbReference type="AlphaFoldDB" id="A0A1I7K9A1"/>
<dbReference type="GO" id="GO:0016872">
    <property type="term" value="F:intramolecular lyase activity"/>
    <property type="evidence" value="ECO:0007669"/>
    <property type="project" value="InterPro"/>
</dbReference>
<keyword evidence="3" id="KW-0413">Isomerase</keyword>
<dbReference type="InterPro" id="IPR016088">
    <property type="entry name" value="Chalcone_isomerase_3-sand"/>
</dbReference>
<reference evidence="3 4" key="1">
    <citation type="submission" date="2016-10" db="EMBL/GenBank/DDBJ databases">
        <authorList>
            <person name="de Groot N.N."/>
        </authorList>
    </citation>
    <scope>NUCLEOTIDE SEQUENCE [LARGE SCALE GENOMIC DNA]</scope>
    <source>
        <strain evidence="3 4">R-24608</strain>
    </source>
</reference>
<dbReference type="OrthoDB" id="9795336at2"/>
<dbReference type="Proteomes" id="UP000183656">
    <property type="component" value="Unassembled WGS sequence"/>
</dbReference>
<dbReference type="Pfam" id="PF16036">
    <property type="entry name" value="Chalcone_3"/>
    <property type="match status" value="1"/>
</dbReference>
<protein>
    <submittedName>
        <fullName evidence="3">Chalcone isomerase-like</fullName>
    </submittedName>
</protein>
<feature type="signal peptide" evidence="1">
    <location>
        <begin position="1"/>
        <end position="39"/>
    </location>
</feature>
<keyword evidence="4" id="KW-1185">Reference proteome</keyword>
<dbReference type="InterPro" id="IPR036298">
    <property type="entry name" value="Chalcone_isomerase_sf"/>
</dbReference>
<dbReference type="STRING" id="343013.SAMN04489707_104118"/>
<proteinExistence type="predicted"/>
<feature type="domain" description="Chalcone isomerase" evidence="2">
    <location>
        <begin position="40"/>
        <end position="203"/>
    </location>
</feature>
<accession>A0A1I7K9A1</accession>
<evidence type="ECO:0000256" key="1">
    <source>
        <dbReference type="SAM" id="SignalP"/>
    </source>
</evidence>
<dbReference type="Gene3D" id="3.50.70.10">
    <property type="match status" value="1"/>
</dbReference>
<feature type="chain" id="PRO_5010293391" evidence="1">
    <location>
        <begin position="40"/>
        <end position="215"/>
    </location>
</feature>
<evidence type="ECO:0000313" key="4">
    <source>
        <dbReference type="Proteomes" id="UP000183656"/>
    </source>
</evidence>
<dbReference type="EMBL" id="FPBX01000041">
    <property type="protein sequence ID" value="SFU93970.1"/>
    <property type="molecule type" value="Genomic_DNA"/>
</dbReference>
<evidence type="ECO:0000259" key="2">
    <source>
        <dbReference type="Pfam" id="PF16036"/>
    </source>
</evidence>
<dbReference type="InterPro" id="IPR016087">
    <property type="entry name" value="Chalcone_isomerase"/>
</dbReference>
<name>A0A1I7K9A1_9BURK</name>
<dbReference type="SUPFAM" id="SSF54626">
    <property type="entry name" value="Chalcone isomerase"/>
    <property type="match status" value="1"/>
</dbReference>
<dbReference type="RefSeq" id="WP_054257619.1">
    <property type="nucleotide sequence ID" value="NZ_CYIG01000046.1"/>
</dbReference>
<sequence>MNASPDLSYHAPAQAAARMAGALALTAASLVFVAPAASAATAFAPTQTVQGTPLVLQGAGTRYRAIFKVYDMALYLPRKVRTADEVLAAKGPVRLSFVALRDLPGTDLGLSFIKGLSANATPEQIRRHTPASNRLVEIFSGRSKLVEGDTFAMEYVPGQGTTFFIQGQPQGAPVGDAEYFGMILRIWLGQSPADPMLKEALVGAGAGASAGVAAP</sequence>
<organism evidence="3 4">
    <name type="scientific">Paenacidovorax caeni</name>
    <dbReference type="NCBI Taxonomy" id="343013"/>
    <lineage>
        <taxon>Bacteria</taxon>
        <taxon>Pseudomonadati</taxon>
        <taxon>Pseudomonadota</taxon>
        <taxon>Betaproteobacteria</taxon>
        <taxon>Burkholderiales</taxon>
        <taxon>Comamonadaceae</taxon>
        <taxon>Paenacidovorax</taxon>
    </lineage>
</organism>
<evidence type="ECO:0000313" key="3">
    <source>
        <dbReference type="EMBL" id="SFU93970.1"/>
    </source>
</evidence>
<keyword evidence="1" id="KW-0732">Signal</keyword>
<gene>
    <name evidence="3" type="ORF">SAMN04489707_104118</name>
</gene>